<dbReference type="PANTHER" id="PTHR11932">
    <property type="entry name" value="CULLIN"/>
    <property type="match status" value="1"/>
</dbReference>
<proteinExistence type="inferred from homology"/>
<dbReference type="KEGG" id="eiv:EIN_170360"/>
<dbReference type="AlphaFoldDB" id="A0A0A1TVR8"/>
<dbReference type="GeneID" id="14883736"/>
<reference evidence="4 5" key="1">
    <citation type="submission" date="2012-10" db="EMBL/GenBank/DDBJ databases">
        <authorList>
            <person name="Zafar N."/>
            <person name="Inman J."/>
            <person name="Hall N."/>
            <person name="Lorenzi H."/>
            <person name="Caler E."/>
        </authorList>
    </citation>
    <scope>NUCLEOTIDE SEQUENCE [LARGE SCALE GENOMIC DNA]</scope>
    <source>
        <strain evidence="4 5">IP1</strain>
    </source>
</reference>
<comment type="pathway">
    <text evidence="1">Protein modification; protein ubiquitination.</text>
</comment>
<organism evidence="4 5">
    <name type="scientific">Entamoeba invadens IP1</name>
    <dbReference type="NCBI Taxonomy" id="370355"/>
    <lineage>
        <taxon>Eukaryota</taxon>
        <taxon>Amoebozoa</taxon>
        <taxon>Evosea</taxon>
        <taxon>Archamoebae</taxon>
        <taxon>Mastigamoebida</taxon>
        <taxon>Entamoebidae</taxon>
        <taxon>Entamoeba</taxon>
    </lineage>
</organism>
<protein>
    <recommendedName>
        <fullName evidence="3">Cullin family profile domain-containing protein</fullName>
    </recommendedName>
</protein>
<dbReference type="InterPro" id="IPR036390">
    <property type="entry name" value="WH_DNA-bd_sf"/>
</dbReference>
<dbReference type="RefSeq" id="XP_004183867.1">
    <property type="nucleotide sequence ID" value="XM_004183819.1"/>
</dbReference>
<dbReference type="InterPro" id="IPR045093">
    <property type="entry name" value="Cullin"/>
</dbReference>
<dbReference type="VEuPathDB" id="AmoebaDB:EIN_170360"/>
<dbReference type="Proteomes" id="UP000014680">
    <property type="component" value="Unassembled WGS sequence"/>
</dbReference>
<evidence type="ECO:0000313" key="4">
    <source>
        <dbReference type="EMBL" id="ELP84521.1"/>
    </source>
</evidence>
<comment type="similarity">
    <text evidence="2">Belongs to the cullin family.</text>
</comment>
<dbReference type="Gene3D" id="1.10.10.10">
    <property type="entry name" value="Winged helix-like DNA-binding domain superfamily/Winged helix DNA-binding domain"/>
    <property type="match status" value="1"/>
</dbReference>
<name>A0A0A1TVR8_ENTIV</name>
<dbReference type="InterPro" id="IPR016158">
    <property type="entry name" value="Cullin_homology"/>
</dbReference>
<dbReference type="PROSITE" id="PS50069">
    <property type="entry name" value="CULLIN_2"/>
    <property type="match status" value="1"/>
</dbReference>
<dbReference type="InterPro" id="IPR036317">
    <property type="entry name" value="Cullin_homology_sf"/>
</dbReference>
<dbReference type="SUPFAM" id="SSF74788">
    <property type="entry name" value="Cullin repeat-like"/>
    <property type="match status" value="1"/>
</dbReference>
<evidence type="ECO:0000256" key="1">
    <source>
        <dbReference type="ARBA" id="ARBA00004906"/>
    </source>
</evidence>
<accession>A0A0A1TVR8</accession>
<keyword evidence="5" id="KW-1185">Reference proteome</keyword>
<sequence length="595" mass="69503">ESMDVNKTPSELLSSGLFELMEFTLQKQNVVERMCELWNVARDENISDTSVVKEVINFYRVQLPTREYRTLVGRYEGRLREMSKEYYTQFADLLIQSGPFNFLEKYSDFYTKEIERINTNELSNDVQTILKSELVKVVFSKQDEVLQVMKSLVESANTTSLKPVYVLYLQNKNMEILERLCYETECILNTKTNTFSLDNFQQSIEHLLSAYDSYKVVVNCLAGEAVSHLENVFKKLVASIAVCLGDKDAAIVPSFLAKYLNSLMKRNSTFSIEKQKAFETIDKIIAVTNYVQNSDVFLYATVKSYIERLIFANSNEEYDEYFISKMRGVNHNHCYRLEQVHGEFEYSKQLSSEYSDVTKSTKFSCIVFGAQNEIKDFLNFSPEGQLKTDFEQFNQFYMTKKYKQKLEVCWRRSNGVVQMNGKYQIIALAPQILILMCYMEKVNWSVKELSERFKTTTLYIKMMISGILSKGILISGDNVLKDSSEVQYNDHFASKNRKIGVTLLNKKLVGENESFDDDVKDKEEIIQKRQYLLECSIVRIMKHKKVLETQELIMQTIQMTRKFFQADVRFVKKVIENLIEKEYLMRNIKNIEYVA</sequence>
<dbReference type="InterPro" id="IPR016159">
    <property type="entry name" value="Cullin_repeat-like_dom_sf"/>
</dbReference>
<gene>
    <name evidence="4" type="ORF">EIN_170360</name>
</gene>
<dbReference type="Gene3D" id="3.30.230.130">
    <property type="entry name" value="Cullin, Chain C, Domain 2"/>
    <property type="match status" value="1"/>
</dbReference>
<dbReference type="SMART" id="SM00884">
    <property type="entry name" value="Cullin_Nedd8"/>
    <property type="match status" value="1"/>
</dbReference>
<dbReference type="InterPro" id="IPR019559">
    <property type="entry name" value="Cullin_neddylation_domain"/>
</dbReference>
<evidence type="ECO:0000313" key="5">
    <source>
        <dbReference type="Proteomes" id="UP000014680"/>
    </source>
</evidence>
<dbReference type="Gene3D" id="1.20.1310.10">
    <property type="entry name" value="Cullin Repeats"/>
    <property type="match status" value="1"/>
</dbReference>
<dbReference type="UniPathway" id="UPA00143"/>
<dbReference type="SUPFAM" id="SSF75632">
    <property type="entry name" value="Cullin homology domain"/>
    <property type="match status" value="1"/>
</dbReference>
<dbReference type="OMA" id="NDFNCLV"/>
<dbReference type="OrthoDB" id="27073at2759"/>
<evidence type="ECO:0000256" key="2">
    <source>
        <dbReference type="PROSITE-ProRule" id="PRU00330"/>
    </source>
</evidence>
<dbReference type="InterPro" id="IPR036388">
    <property type="entry name" value="WH-like_DNA-bd_sf"/>
</dbReference>
<dbReference type="SUPFAM" id="SSF46785">
    <property type="entry name" value="Winged helix' DNA-binding domain"/>
    <property type="match status" value="1"/>
</dbReference>
<dbReference type="GO" id="GO:0016567">
    <property type="term" value="P:protein ubiquitination"/>
    <property type="evidence" value="ECO:0007669"/>
    <property type="project" value="UniProtKB-UniPathway"/>
</dbReference>
<dbReference type="EMBL" id="KB207112">
    <property type="protein sequence ID" value="ELP84521.1"/>
    <property type="molecule type" value="Genomic_DNA"/>
</dbReference>
<feature type="non-terminal residue" evidence="4">
    <location>
        <position position="1"/>
    </location>
</feature>
<evidence type="ECO:0000259" key="3">
    <source>
        <dbReference type="PROSITE" id="PS50069"/>
    </source>
</evidence>
<dbReference type="Pfam" id="PF10557">
    <property type="entry name" value="Cullin_Nedd8"/>
    <property type="match status" value="1"/>
</dbReference>
<feature type="domain" description="Cullin family profile" evidence="3">
    <location>
        <begin position="251"/>
        <end position="468"/>
    </location>
</feature>